<proteinExistence type="inferred from homology"/>
<evidence type="ECO:0000313" key="3">
    <source>
        <dbReference type="EMBL" id="TRO66623.1"/>
    </source>
</evidence>
<dbReference type="AlphaFoldDB" id="A0A550I6N0"/>
<organism evidence="3 4">
    <name type="scientific">Christiangramia sabulilitoris</name>
    <dbReference type="NCBI Taxonomy" id="2583991"/>
    <lineage>
        <taxon>Bacteria</taxon>
        <taxon>Pseudomonadati</taxon>
        <taxon>Bacteroidota</taxon>
        <taxon>Flavobacteriia</taxon>
        <taxon>Flavobacteriales</taxon>
        <taxon>Flavobacteriaceae</taxon>
        <taxon>Christiangramia</taxon>
    </lineage>
</organism>
<dbReference type="Gene3D" id="3.40.50.620">
    <property type="entry name" value="HUPs"/>
    <property type="match status" value="2"/>
</dbReference>
<evidence type="ECO:0000313" key="4">
    <source>
        <dbReference type="Proteomes" id="UP000315131"/>
    </source>
</evidence>
<dbReference type="InterPro" id="IPR014729">
    <property type="entry name" value="Rossmann-like_a/b/a_fold"/>
</dbReference>
<dbReference type="PANTHER" id="PTHR46268:SF6">
    <property type="entry name" value="UNIVERSAL STRESS PROTEIN UP12"/>
    <property type="match status" value="1"/>
</dbReference>
<keyword evidence="4" id="KW-1185">Reference proteome</keyword>
<dbReference type="PRINTS" id="PR01438">
    <property type="entry name" value="UNVRSLSTRESS"/>
</dbReference>
<dbReference type="InterPro" id="IPR006015">
    <property type="entry name" value="Universal_stress_UspA"/>
</dbReference>
<sequence>MKKILLPTDFSEVADYSLRYAANLAKKYNAEIVALYMIDREDAFLTRQEAMQLFENIDYRKRIEQSFKDFLNKDYLSGIKVHTVIKRHVDFTRISELLEELEIDLIVMGTHGAHGLGGMFFGSNAEKVVRTSKVPTLIVKMNRSSFKLDKVVLACDLDLEMTDAFEKASRFLKDNNLDFDIFYVNTPEDFMSTALMEKGIEKFSASLNDTEENISEKIIMYDDYNIEAGIYNYAKKVDADLIVILTHGRKGLSKVIFNSYGEKMANQSATPVLTVQA</sequence>
<dbReference type="Proteomes" id="UP000315131">
    <property type="component" value="Unassembled WGS sequence"/>
</dbReference>
<comment type="caution">
    <text evidence="3">The sequence shown here is derived from an EMBL/GenBank/DDBJ whole genome shotgun (WGS) entry which is preliminary data.</text>
</comment>
<dbReference type="InterPro" id="IPR006016">
    <property type="entry name" value="UspA"/>
</dbReference>
<evidence type="ECO:0000256" key="1">
    <source>
        <dbReference type="ARBA" id="ARBA00008791"/>
    </source>
</evidence>
<dbReference type="Pfam" id="PF00582">
    <property type="entry name" value="Usp"/>
    <property type="match status" value="2"/>
</dbReference>
<feature type="domain" description="UspA" evidence="2">
    <location>
        <begin position="149"/>
        <end position="275"/>
    </location>
</feature>
<dbReference type="CDD" id="cd00293">
    <property type="entry name" value="USP-like"/>
    <property type="match status" value="2"/>
</dbReference>
<accession>A0A550I6N0</accession>
<comment type="similarity">
    <text evidence="1">Belongs to the universal stress protein A family.</text>
</comment>
<dbReference type="RefSeq" id="WP_143409390.1">
    <property type="nucleotide sequence ID" value="NZ_VHSF01000001.1"/>
</dbReference>
<dbReference type="EMBL" id="VHSF01000001">
    <property type="protein sequence ID" value="TRO66623.1"/>
    <property type="molecule type" value="Genomic_DNA"/>
</dbReference>
<evidence type="ECO:0000259" key="2">
    <source>
        <dbReference type="Pfam" id="PF00582"/>
    </source>
</evidence>
<name>A0A550I6N0_9FLAO</name>
<reference evidence="3 4" key="1">
    <citation type="submission" date="2019-06" db="EMBL/GenBank/DDBJ databases">
        <title>Gramella sabulilitoris sp. nov., isolated from a marine sand.</title>
        <authorList>
            <person name="Yoon J.-H."/>
        </authorList>
    </citation>
    <scope>NUCLEOTIDE SEQUENCE [LARGE SCALE GENOMIC DNA]</scope>
    <source>
        <strain evidence="3 4">HSMS-1</strain>
    </source>
</reference>
<protein>
    <submittedName>
        <fullName evidence="3">Universal stress protein</fullName>
    </submittedName>
</protein>
<gene>
    <name evidence="3" type="ORF">FGM01_01700</name>
</gene>
<dbReference type="OrthoDB" id="9788959at2"/>
<dbReference type="PANTHER" id="PTHR46268">
    <property type="entry name" value="STRESS RESPONSE PROTEIN NHAX"/>
    <property type="match status" value="1"/>
</dbReference>
<dbReference type="SUPFAM" id="SSF52402">
    <property type="entry name" value="Adenine nucleotide alpha hydrolases-like"/>
    <property type="match status" value="2"/>
</dbReference>
<feature type="domain" description="UspA" evidence="2">
    <location>
        <begin position="1"/>
        <end position="140"/>
    </location>
</feature>